<evidence type="ECO:0000313" key="9">
    <source>
        <dbReference type="Proteomes" id="UP001197093"/>
    </source>
</evidence>
<dbReference type="PANTHER" id="PTHR28304">
    <property type="entry name" value="PEROXISOMAL MEMBRANE PROTEIN PEX29"/>
    <property type="match status" value="1"/>
</dbReference>
<gene>
    <name evidence="8" type="ORF">NEMBOFW57_004903</name>
</gene>
<dbReference type="InterPro" id="IPR052816">
    <property type="entry name" value="Peroxisomal_Membrane_PEX28-32"/>
</dbReference>
<dbReference type="GO" id="GO:0007031">
    <property type="term" value="P:peroxisome organization"/>
    <property type="evidence" value="ECO:0007669"/>
    <property type="project" value="UniProtKB-ARBA"/>
</dbReference>
<keyword evidence="2 6" id="KW-0812">Transmembrane</keyword>
<dbReference type="Pfam" id="PF06398">
    <property type="entry name" value="Pex24p"/>
    <property type="match status" value="1"/>
</dbReference>
<evidence type="ECO:0000256" key="4">
    <source>
        <dbReference type="ARBA" id="ARBA00023136"/>
    </source>
</evidence>
<dbReference type="InterPro" id="IPR010482">
    <property type="entry name" value="TECPR1-like_DysF"/>
</dbReference>
<feature type="transmembrane region" description="Helical" evidence="6">
    <location>
        <begin position="249"/>
        <end position="272"/>
    </location>
</feature>
<reference evidence="8" key="1">
    <citation type="submission" date="2023-02" db="EMBL/GenBank/DDBJ databases">
        <authorList>
            <person name="Palmer J.M."/>
        </authorList>
    </citation>
    <scope>NUCLEOTIDE SEQUENCE</scope>
    <source>
        <strain evidence="8">FW57</strain>
    </source>
</reference>
<evidence type="ECO:0000256" key="6">
    <source>
        <dbReference type="SAM" id="Phobius"/>
    </source>
</evidence>
<feature type="region of interest" description="Disordered" evidence="5">
    <location>
        <begin position="309"/>
        <end position="351"/>
    </location>
</feature>
<name>A0AAD4EWB0_9PEZI</name>
<feature type="region of interest" description="Disordered" evidence="5">
    <location>
        <begin position="493"/>
        <end position="520"/>
    </location>
</feature>
<feature type="compositionally biased region" description="Low complexity" evidence="5">
    <location>
        <begin position="504"/>
        <end position="514"/>
    </location>
</feature>
<proteinExistence type="predicted"/>
<dbReference type="EMBL" id="JAHCVI010000002">
    <property type="protein sequence ID" value="KAG7288550.1"/>
    <property type="molecule type" value="Genomic_DNA"/>
</dbReference>
<evidence type="ECO:0000256" key="5">
    <source>
        <dbReference type="SAM" id="MobiDB-lite"/>
    </source>
</evidence>
<evidence type="ECO:0000313" key="8">
    <source>
        <dbReference type="EMBL" id="KAG7288550.1"/>
    </source>
</evidence>
<feature type="transmembrane region" description="Helical" evidence="6">
    <location>
        <begin position="142"/>
        <end position="169"/>
    </location>
</feature>
<feature type="region of interest" description="Disordered" evidence="5">
    <location>
        <begin position="1"/>
        <end position="47"/>
    </location>
</feature>
<keyword evidence="4 6" id="KW-0472">Membrane</keyword>
<feature type="domain" description="TECPR1-like DysF" evidence="7">
    <location>
        <begin position="98"/>
        <end position="475"/>
    </location>
</feature>
<protein>
    <recommendedName>
        <fullName evidence="7">TECPR1-like DysF domain-containing protein</fullName>
    </recommendedName>
</protein>
<feature type="region of interest" description="Disordered" evidence="5">
    <location>
        <begin position="178"/>
        <end position="207"/>
    </location>
</feature>
<dbReference type="AlphaFoldDB" id="A0AAD4EWB0"/>
<evidence type="ECO:0000256" key="3">
    <source>
        <dbReference type="ARBA" id="ARBA00022989"/>
    </source>
</evidence>
<dbReference type="PANTHER" id="PTHR28304:SF2">
    <property type="entry name" value="PEROXISOMAL MEMBRANE PROTEIN PEX29"/>
    <property type="match status" value="1"/>
</dbReference>
<evidence type="ECO:0000259" key="7">
    <source>
        <dbReference type="Pfam" id="PF06398"/>
    </source>
</evidence>
<feature type="compositionally biased region" description="Acidic residues" evidence="5">
    <location>
        <begin position="20"/>
        <end position="39"/>
    </location>
</feature>
<evidence type="ECO:0000256" key="1">
    <source>
        <dbReference type="ARBA" id="ARBA00004141"/>
    </source>
</evidence>
<comment type="subcellular location">
    <subcellularLocation>
        <location evidence="1">Membrane</location>
        <topology evidence="1">Multi-pass membrane protein</topology>
    </subcellularLocation>
</comment>
<keyword evidence="3 6" id="KW-1133">Transmembrane helix</keyword>
<accession>A0AAD4EWB0</accession>
<keyword evidence="9" id="KW-1185">Reference proteome</keyword>
<dbReference type="Proteomes" id="UP001197093">
    <property type="component" value="Unassembled WGS sequence"/>
</dbReference>
<dbReference type="GO" id="GO:0005778">
    <property type="term" value="C:peroxisomal membrane"/>
    <property type="evidence" value="ECO:0007669"/>
    <property type="project" value="TreeGrafter"/>
</dbReference>
<feature type="compositionally biased region" description="Gly residues" evidence="5">
    <location>
        <begin position="493"/>
        <end position="503"/>
    </location>
</feature>
<evidence type="ECO:0000256" key="2">
    <source>
        <dbReference type="ARBA" id="ARBA00022692"/>
    </source>
</evidence>
<organism evidence="8 9">
    <name type="scientific">Staphylotrichum longicolle</name>
    <dbReference type="NCBI Taxonomy" id="669026"/>
    <lineage>
        <taxon>Eukaryota</taxon>
        <taxon>Fungi</taxon>
        <taxon>Dikarya</taxon>
        <taxon>Ascomycota</taxon>
        <taxon>Pezizomycotina</taxon>
        <taxon>Sordariomycetes</taxon>
        <taxon>Sordariomycetidae</taxon>
        <taxon>Sordariales</taxon>
        <taxon>Chaetomiaceae</taxon>
        <taxon>Staphylotrichum</taxon>
    </lineage>
</organism>
<comment type="caution">
    <text evidence="8">The sequence shown here is derived from an EMBL/GenBank/DDBJ whole genome shotgun (WGS) entry which is preliminary data.</text>
</comment>
<sequence length="520" mass="56679">MDDWASSFFNGPDEPAIPEVEAEAEAEDREDEGQQEADPDSPKKARGLRGGIFRAANLQDKLLEKYELVSQVIPADDGHAHVPDLGSGDTVPAYADRPGFSLPLMTTNFRRFNARIGVVFKFQARVFRLLSWRRPTHTLSLLAVYTFLCLDPYLLLALPLAIALFGILVPSFVARHPAPAPDSDRVRNLSYSPRGPPLAPARTPKPTRELSSDFFRNMGDLQNVMEDFSVAHDKVIALVVPKTNFSDEALSSVVVVFLSGGCLLMLIAAHLLPLRFLALTGGWAAILSGHPTVARWIHQMQRQYLDDATTTAVPGPGPGPGAADPDPSLPQTKDKPAAMPRTAKPPAPWYTNPATALQTLQALLKNDILLDSSPETREVEIFELQHQSPSSGEWEPWVFSPSPYDPLSAARIAGHRPRGTRFFEDVLAPRGWEWSEKKWALDLWSREWVEERIITGVEVETEGERWVYDMWNEARDGVGSVGVVGGGGGGGGNGGAGRKGLAGMGCISSSSSSSNKNKCS</sequence>